<feature type="signal peptide" evidence="6">
    <location>
        <begin position="1"/>
        <end position="23"/>
    </location>
</feature>
<keyword evidence="2" id="KW-0479">Metal-binding</keyword>
<gene>
    <name evidence="8" type="ORF">DES53_1027</name>
</gene>
<evidence type="ECO:0000256" key="1">
    <source>
        <dbReference type="ARBA" id="ARBA00008779"/>
    </source>
</evidence>
<organism evidence="8 9">
    <name type="scientific">Roseimicrobium gellanilyticum</name>
    <dbReference type="NCBI Taxonomy" id="748857"/>
    <lineage>
        <taxon>Bacteria</taxon>
        <taxon>Pseudomonadati</taxon>
        <taxon>Verrucomicrobiota</taxon>
        <taxon>Verrucomicrobiia</taxon>
        <taxon>Verrucomicrobiales</taxon>
        <taxon>Verrucomicrobiaceae</taxon>
        <taxon>Roseimicrobium</taxon>
    </lineage>
</organism>
<feature type="region of interest" description="Disordered" evidence="5">
    <location>
        <begin position="429"/>
        <end position="462"/>
    </location>
</feature>
<dbReference type="PANTHER" id="PTHR42693:SF53">
    <property type="entry name" value="ENDO-4-O-SULFATASE"/>
    <property type="match status" value="1"/>
</dbReference>
<dbReference type="Gene3D" id="3.40.720.10">
    <property type="entry name" value="Alkaline Phosphatase, subunit A"/>
    <property type="match status" value="1"/>
</dbReference>
<keyword evidence="9" id="KW-1185">Reference proteome</keyword>
<dbReference type="OrthoDB" id="9803751at2"/>
<dbReference type="RefSeq" id="WP_113957210.1">
    <property type="nucleotide sequence ID" value="NZ_QNRR01000002.1"/>
</dbReference>
<dbReference type="GO" id="GO:0046872">
    <property type="term" value="F:metal ion binding"/>
    <property type="evidence" value="ECO:0007669"/>
    <property type="project" value="UniProtKB-KW"/>
</dbReference>
<dbReference type="InterPro" id="IPR000917">
    <property type="entry name" value="Sulfatase_N"/>
</dbReference>
<feature type="chain" id="PRO_5016842719" evidence="6">
    <location>
        <begin position="24"/>
        <end position="462"/>
    </location>
</feature>
<reference evidence="8 9" key="1">
    <citation type="submission" date="2018-06" db="EMBL/GenBank/DDBJ databases">
        <title>Genomic Encyclopedia of Type Strains, Phase IV (KMG-IV): sequencing the most valuable type-strain genomes for metagenomic binning, comparative biology and taxonomic classification.</title>
        <authorList>
            <person name="Goeker M."/>
        </authorList>
    </citation>
    <scope>NUCLEOTIDE SEQUENCE [LARGE SCALE GENOMIC DNA]</scope>
    <source>
        <strain evidence="8 9">DSM 25532</strain>
    </source>
</reference>
<keyword evidence="4" id="KW-0106">Calcium</keyword>
<evidence type="ECO:0000259" key="7">
    <source>
        <dbReference type="Pfam" id="PF00884"/>
    </source>
</evidence>
<feature type="compositionally biased region" description="Low complexity" evidence="5">
    <location>
        <begin position="436"/>
        <end position="445"/>
    </location>
</feature>
<evidence type="ECO:0000256" key="5">
    <source>
        <dbReference type="SAM" id="MobiDB-lite"/>
    </source>
</evidence>
<dbReference type="GO" id="GO:0004065">
    <property type="term" value="F:arylsulfatase activity"/>
    <property type="evidence" value="ECO:0007669"/>
    <property type="project" value="TreeGrafter"/>
</dbReference>
<protein>
    <submittedName>
        <fullName evidence="8">Arylsulfatase A</fullName>
    </submittedName>
</protein>
<evidence type="ECO:0000256" key="6">
    <source>
        <dbReference type="SAM" id="SignalP"/>
    </source>
</evidence>
<name>A0A366HPN3_9BACT</name>
<comment type="caution">
    <text evidence="8">The sequence shown here is derived from an EMBL/GenBank/DDBJ whole genome shotgun (WGS) entry which is preliminary data.</text>
</comment>
<dbReference type="PROSITE" id="PS00523">
    <property type="entry name" value="SULFATASE_1"/>
    <property type="match status" value="1"/>
</dbReference>
<dbReference type="Pfam" id="PF00884">
    <property type="entry name" value="Sulfatase"/>
    <property type="match status" value="1"/>
</dbReference>
<dbReference type="AlphaFoldDB" id="A0A366HPN3"/>
<evidence type="ECO:0000256" key="2">
    <source>
        <dbReference type="ARBA" id="ARBA00022723"/>
    </source>
</evidence>
<dbReference type="CDD" id="cd16151">
    <property type="entry name" value="sulfatase_like"/>
    <property type="match status" value="1"/>
</dbReference>
<keyword evidence="6" id="KW-0732">Signal</keyword>
<keyword evidence="3" id="KW-0378">Hydrolase</keyword>
<sequence length="462" mass="51211">MRFFRFAALALLSLVSVTAPVFAENARPNIILIMADDFGYECVTANGGESYKTPVLDKLAAGGVRFEQCHVQPLCTPTRVQLMTGKYNVRNYLNFGTLLESEKTFANVLKETGYATGICGNWQLGRGKELPRHFGFDESCLWQHTRRPPRYANPGLEYNGVEKDFTNGEYGPKLVNDFALDFITRHKEKPFFLYYPMMLTHDPFQPTPDSEDWDPATQGEQAKKNVKHFADMTAYMDKMIGQVVTKLEELGLRENTLVIFLGDNGTGKGVSSKFKGADYPGGKGSTHARGTHVPLIASWPAVMKEARVCKGLISSADFLPTICDAAGVKVPEGVDGVSFLPQLRGEKGAPREWLYTWYSPRQAKDLAVRECAFDQHYKLYKNGDFFALAGDLDEKKPMKVAELQGDAAVAAVKLQKVLDQYKDVRPEALDRAFAENGAPKPGKPNAKGKGKNKGQGQKADEQ</sequence>
<feature type="domain" description="Sulfatase N-terminal" evidence="7">
    <location>
        <begin position="28"/>
        <end position="328"/>
    </location>
</feature>
<dbReference type="SUPFAM" id="SSF53649">
    <property type="entry name" value="Alkaline phosphatase-like"/>
    <property type="match status" value="1"/>
</dbReference>
<dbReference type="EMBL" id="QNRR01000002">
    <property type="protein sequence ID" value="RBP45625.1"/>
    <property type="molecule type" value="Genomic_DNA"/>
</dbReference>
<dbReference type="InterPro" id="IPR050738">
    <property type="entry name" value="Sulfatase"/>
</dbReference>
<dbReference type="PANTHER" id="PTHR42693">
    <property type="entry name" value="ARYLSULFATASE FAMILY MEMBER"/>
    <property type="match status" value="1"/>
</dbReference>
<evidence type="ECO:0000313" key="9">
    <source>
        <dbReference type="Proteomes" id="UP000253426"/>
    </source>
</evidence>
<dbReference type="Proteomes" id="UP000253426">
    <property type="component" value="Unassembled WGS sequence"/>
</dbReference>
<dbReference type="InterPro" id="IPR024607">
    <property type="entry name" value="Sulfatase_CS"/>
</dbReference>
<comment type="similarity">
    <text evidence="1">Belongs to the sulfatase family.</text>
</comment>
<evidence type="ECO:0000313" key="8">
    <source>
        <dbReference type="EMBL" id="RBP45625.1"/>
    </source>
</evidence>
<evidence type="ECO:0000256" key="4">
    <source>
        <dbReference type="ARBA" id="ARBA00022837"/>
    </source>
</evidence>
<accession>A0A366HPN3</accession>
<dbReference type="InterPro" id="IPR017850">
    <property type="entry name" value="Alkaline_phosphatase_core_sf"/>
</dbReference>
<evidence type="ECO:0000256" key="3">
    <source>
        <dbReference type="ARBA" id="ARBA00022801"/>
    </source>
</evidence>
<proteinExistence type="inferred from homology"/>